<organism evidence="7 8">
    <name type="scientific">Actinokineospora bangkokensis</name>
    <dbReference type="NCBI Taxonomy" id="1193682"/>
    <lineage>
        <taxon>Bacteria</taxon>
        <taxon>Bacillati</taxon>
        <taxon>Actinomycetota</taxon>
        <taxon>Actinomycetes</taxon>
        <taxon>Pseudonocardiales</taxon>
        <taxon>Pseudonocardiaceae</taxon>
        <taxon>Actinokineospora</taxon>
    </lineage>
</organism>
<dbReference type="Pfam" id="PF00455">
    <property type="entry name" value="DeoRC"/>
    <property type="match status" value="1"/>
</dbReference>
<evidence type="ECO:0000256" key="2">
    <source>
        <dbReference type="ARBA" id="ARBA00022491"/>
    </source>
</evidence>
<dbReference type="STRING" id="1193682.BJP25_16385"/>
<protein>
    <recommendedName>
        <fullName evidence="1">Lactose phosphotransferase system repressor</fullName>
    </recommendedName>
</protein>
<dbReference type="SUPFAM" id="SSF46785">
    <property type="entry name" value="Winged helix' DNA-binding domain"/>
    <property type="match status" value="1"/>
</dbReference>
<evidence type="ECO:0000259" key="6">
    <source>
        <dbReference type="PROSITE" id="PS51000"/>
    </source>
</evidence>
<evidence type="ECO:0000256" key="1">
    <source>
        <dbReference type="ARBA" id="ARBA00021390"/>
    </source>
</evidence>
<dbReference type="PANTHER" id="PTHR30363">
    <property type="entry name" value="HTH-TYPE TRANSCRIPTIONAL REGULATOR SRLR-RELATED"/>
    <property type="match status" value="1"/>
</dbReference>
<dbReference type="InterPro" id="IPR014036">
    <property type="entry name" value="DeoR-like_C"/>
</dbReference>
<evidence type="ECO:0000256" key="4">
    <source>
        <dbReference type="ARBA" id="ARBA00023163"/>
    </source>
</evidence>
<dbReference type="Gene3D" id="1.10.10.10">
    <property type="entry name" value="Winged helix-like DNA-binding domain superfamily/Winged helix DNA-binding domain"/>
    <property type="match status" value="1"/>
</dbReference>
<keyword evidence="3" id="KW-0805">Transcription regulation</keyword>
<dbReference type="PRINTS" id="PR00037">
    <property type="entry name" value="HTHLACR"/>
</dbReference>
<keyword evidence="8" id="KW-1185">Reference proteome</keyword>
<dbReference type="InterPro" id="IPR037171">
    <property type="entry name" value="NagB/RpiA_transferase-like"/>
</dbReference>
<comment type="caution">
    <text evidence="7">The sequence shown here is derived from an EMBL/GenBank/DDBJ whole genome shotgun (WGS) entry which is preliminary data.</text>
</comment>
<name>A0A1Q9LPG5_9PSEU</name>
<dbReference type="Pfam" id="PF08220">
    <property type="entry name" value="HTH_DeoR"/>
    <property type="match status" value="1"/>
</dbReference>
<dbReference type="SMART" id="SM01134">
    <property type="entry name" value="DeoRC"/>
    <property type="match status" value="1"/>
</dbReference>
<dbReference type="InterPro" id="IPR050313">
    <property type="entry name" value="Carb_Metab_HTH_regulators"/>
</dbReference>
<evidence type="ECO:0000256" key="5">
    <source>
        <dbReference type="ARBA" id="ARBA00024937"/>
    </source>
</evidence>
<dbReference type="AlphaFoldDB" id="A0A1Q9LPG5"/>
<proteinExistence type="predicted"/>
<reference evidence="7 8" key="1">
    <citation type="submission" date="2016-10" db="EMBL/GenBank/DDBJ databases">
        <title>The Draft Genome Sequence of Actinokineospora bangkokensis 44EHWT reveals the biosynthetic pathway of antifungal compounds Thailandins with unusual extender unit butylmalonyl-CoA.</title>
        <authorList>
            <person name="Greule A."/>
            <person name="Intra B."/>
            <person name="Flemming S."/>
            <person name="Rommel M.G."/>
            <person name="Panbangred W."/>
            <person name="Bechthold A."/>
        </authorList>
    </citation>
    <scope>NUCLEOTIDE SEQUENCE [LARGE SCALE GENOMIC DNA]</scope>
    <source>
        <strain evidence="7 8">44EHW</strain>
    </source>
</reference>
<dbReference type="InterPro" id="IPR001034">
    <property type="entry name" value="DeoR_HTH"/>
</dbReference>
<dbReference type="PROSITE" id="PS51000">
    <property type="entry name" value="HTH_DEOR_2"/>
    <property type="match status" value="1"/>
</dbReference>
<sequence length="246" mass="25121">MILAALRAGTVEVVEVSALAARTGASEMTVRRDLDALAATGLVRRVHGGAVAALPGAVEVPFAERARDATGAKRRIAAAAAAMVDDGEAVVLDSGTTAVEVARALRGRPVTVMPLSVHAARVLLDDPVTRVLLPGGEPRPGELALVGPLTLASLRALRFDVALLSPCGFDTTAGLTAVDLADAQVKQEAAAAARRVLVAADGGKWGQVALARVFPADTAHAVLTDATAPAPDRAELQERGVTVRVC</sequence>
<accession>A0A1Q9LPG5</accession>
<keyword evidence="4" id="KW-0804">Transcription</keyword>
<dbReference type="SUPFAM" id="SSF100950">
    <property type="entry name" value="NagB/RpiA/CoA transferase-like"/>
    <property type="match status" value="1"/>
</dbReference>
<evidence type="ECO:0000313" key="7">
    <source>
        <dbReference type="EMBL" id="OLR93946.1"/>
    </source>
</evidence>
<dbReference type="PANTHER" id="PTHR30363:SF4">
    <property type="entry name" value="GLYCEROL-3-PHOSPHATE REGULON REPRESSOR"/>
    <property type="match status" value="1"/>
</dbReference>
<dbReference type="EMBL" id="MKQR01000009">
    <property type="protein sequence ID" value="OLR93946.1"/>
    <property type="molecule type" value="Genomic_DNA"/>
</dbReference>
<evidence type="ECO:0000313" key="8">
    <source>
        <dbReference type="Proteomes" id="UP000186040"/>
    </source>
</evidence>
<dbReference type="SMART" id="SM00420">
    <property type="entry name" value="HTH_DEOR"/>
    <property type="match status" value="1"/>
</dbReference>
<comment type="function">
    <text evidence="5">Repressor of the lactose catabolism operon. Galactose-6-phosphate is the inducer.</text>
</comment>
<gene>
    <name evidence="7" type="ORF">BJP25_16385</name>
</gene>
<dbReference type="Proteomes" id="UP000186040">
    <property type="component" value="Unassembled WGS sequence"/>
</dbReference>
<dbReference type="InterPro" id="IPR036390">
    <property type="entry name" value="WH_DNA-bd_sf"/>
</dbReference>
<dbReference type="InterPro" id="IPR036388">
    <property type="entry name" value="WH-like_DNA-bd_sf"/>
</dbReference>
<evidence type="ECO:0000256" key="3">
    <source>
        <dbReference type="ARBA" id="ARBA00023015"/>
    </source>
</evidence>
<feature type="domain" description="HTH deoR-type" evidence="6">
    <location>
        <begin position="1"/>
        <end position="52"/>
    </location>
</feature>
<dbReference type="GO" id="GO:0003700">
    <property type="term" value="F:DNA-binding transcription factor activity"/>
    <property type="evidence" value="ECO:0007669"/>
    <property type="project" value="InterPro"/>
</dbReference>
<keyword evidence="2" id="KW-0678">Repressor</keyword>